<dbReference type="InterPro" id="IPR013320">
    <property type="entry name" value="ConA-like_dom_sf"/>
</dbReference>
<evidence type="ECO:0000313" key="4">
    <source>
        <dbReference type="Proteomes" id="UP000019149"/>
    </source>
</evidence>
<dbReference type="SUPFAM" id="SSF49899">
    <property type="entry name" value="Concanavalin A-like lectins/glucanases"/>
    <property type="match status" value="1"/>
</dbReference>
<protein>
    <recommendedName>
        <fullName evidence="2">Laminin G domain-containing protein</fullName>
    </recommendedName>
</protein>
<feature type="domain" description="Laminin G" evidence="2">
    <location>
        <begin position="52"/>
        <end position="227"/>
    </location>
</feature>
<dbReference type="PROSITE" id="PS50025">
    <property type="entry name" value="LAM_G_DOMAIN"/>
    <property type="match status" value="1"/>
</dbReference>
<reference evidence="3 4" key="1">
    <citation type="journal article" date="2013" name="Nat. Genet.">
        <title>The genome of the hydatid tapeworm Echinococcus granulosus.</title>
        <authorList>
            <person name="Zheng H."/>
            <person name="Zhang W."/>
            <person name="Zhang L."/>
            <person name="Zhang Z."/>
            <person name="Li J."/>
            <person name="Lu G."/>
            <person name="Zhu Y."/>
            <person name="Wang Y."/>
            <person name="Huang Y."/>
            <person name="Liu J."/>
            <person name="Kang H."/>
            <person name="Chen J."/>
            <person name="Wang L."/>
            <person name="Chen A."/>
            <person name="Yu S."/>
            <person name="Gao Z."/>
            <person name="Jin L."/>
            <person name="Gu W."/>
            <person name="Wang Z."/>
            <person name="Zhao L."/>
            <person name="Shi B."/>
            <person name="Wen H."/>
            <person name="Lin R."/>
            <person name="Jones M.K."/>
            <person name="Brejova B."/>
            <person name="Vinar T."/>
            <person name="Zhao G."/>
            <person name="McManus D.P."/>
            <person name="Chen Z."/>
            <person name="Zhou Y."/>
            <person name="Wang S."/>
        </authorList>
    </citation>
    <scope>NUCLEOTIDE SEQUENCE [LARGE SCALE GENOMIC DNA]</scope>
</reference>
<dbReference type="CTD" id="36340836"/>
<dbReference type="KEGG" id="egl:EGR_05121"/>
<evidence type="ECO:0000259" key="2">
    <source>
        <dbReference type="PROSITE" id="PS50025"/>
    </source>
</evidence>
<keyword evidence="4" id="KW-1185">Reference proteome</keyword>
<evidence type="ECO:0000256" key="1">
    <source>
        <dbReference type="PROSITE-ProRule" id="PRU00122"/>
    </source>
</evidence>
<dbReference type="InterPro" id="IPR001791">
    <property type="entry name" value="Laminin_G"/>
</dbReference>
<accession>W6UEZ7</accession>
<comment type="caution">
    <text evidence="3">The sequence shown here is derived from an EMBL/GenBank/DDBJ whole genome shotgun (WGS) entry which is preliminary data.</text>
</comment>
<name>W6UEZ7_ECHGR</name>
<dbReference type="GeneID" id="36340836"/>
<comment type="caution">
    <text evidence="1">Lacks conserved residue(s) required for the propagation of feature annotation.</text>
</comment>
<dbReference type="STRING" id="6210.W6UEZ7"/>
<dbReference type="OrthoDB" id="6225506at2759"/>
<organism evidence="3 4">
    <name type="scientific">Echinococcus granulosus</name>
    <name type="common">Hydatid tapeworm</name>
    <dbReference type="NCBI Taxonomy" id="6210"/>
    <lineage>
        <taxon>Eukaryota</taxon>
        <taxon>Metazoa</taxon>
        <taxon>Spiralia</taxon>
        <taxon>Lophotrochozoa</taxon>
        <taxon>Platyhelminthes</taxon>
        <taxon>Cestoda</taxon>
        <taxon>Eucestoda</taxon>
        <taxon>Cyclophyllidea</taxon>
        <taxon>Taeniidae</taxon>
        <taxon>Echinococcus</taxon>
        <taxon>Echinococcus granulosus group</taxon>
    </lineage>
</organism>
<dbReference type="EMBL" id="APAU02000036">
    <property type="protein sequence ID" value="EUB59960.1"/>
    <property type="molecule type" value="Genomic_DNA"/>
</dbReference>
<dbReference type="RefSeq" id="XP_024351156.1">
    <property type="nucleotide sequence ID" value="XM_024494370.1"/>
</dbReference>
<dbReference type="Proteomes" id="UP000019149">
    <property type="component" value="Unassembled WGS sequence"/>
</dbReference>
<dbReference type="Gene3D" id="2.60.120.200">
    <property type="match status" value="1"/>
</dbReference>
<dbReference type="CDD" id="cd00110">
    <property type="entry name" value="LamG"/>
    <property type="match status" value="1"/>
</dbReference>
<evidence type="ECO:0000313" key="3">
    <source>
        <dbReference type="EMBL" id="EUB59960.1"/>
    </source>
</evidence>
<dbReference type="AlphaFoldDB" id="W6UEZ7"/>
<sequence>MACIFGSHRRVNSCVDRKQTKCSLLGDELLTHLSCNCPQNRVNTGPLCETVRVNFENLQTPLTAIREVTPTLPLHISLEFICKDFRGTGVLFTLGDYKKGLVLELALNYGQPVIALNSRRQTATVGSLHDNEWHRLDLFMAKTPIGVDVTLIVDRCVDKRRCGRKLTFNGITTTSSTISGPLALNTPSIDGHRLSELCLENIVINSELVDLFEATTMRLRARGCPKCEEACFFSEAFNSAGRCGSEGICRNPIVAAIDQYVCTCRPGYQPVLQKDHFNGSPLNTSIPCAQRELSEMPMADFTPLALCPEDIRMRAIPTVGSL</sequence>
<dbReference type="OMA" id="NDNAWHY"/>
<gene>
    <name evidence="3" type="ORF">EGR_05121</name>
</gene>
<proteinExistence type="predicted"/>